<dbReference type="Pfam" id="PF01183">
    <property type="entry name" value="Glyco_hydro_25"/>
    <property type="match status" value="1"/>
</dbReference>
<dbReference type="GO" id="GO:0009253">
    <property type="term" value="P:peptidoglycan catabolic process"/>
    <property type="evidence" value="ECO:0007669"/>
    <property type="project" value="InterPro"/>
</dbReference>
<dbReference type="PROSITE" id="PS51904">
    <property type="entry name" value="GLYCOSYL_HYDROL_F25_2"/>
    <property type="match status" value="1"/>
</dbReference>
<dbReference type="InterPro" id="IPR018077">
    <property type="entry name" value="Glyco_hydro_fam25_subgr"/>
</dbReference>
<dbReference type="CDD" id="cd06414">
    <property type="entry name" value="GH25_LytC-like"/>
    <property type="match status" value="1"/>
</dbReference>
<dbReference type="RefSeq" id="WP_163249602.1">
    <property type="nucleotide sequence ID" value="NZ_SXDP01000011.1"/>
</dbReference>
<dbReference type="GO" id="GO:0016998">
    <property type="term" value="P:cell wall macromolecule catabolic process"/>
    <property type="evidence" value="ECO:0007669"/>
    <property type="project" value="InterPro"/>
</dbReference>
<protein>
    <submittedName>
        <fullName evidence="4">Uncharacterized protein</fullName>
    </submittedName>
</protein>
<keyword evidence="3" id="KW-0326">Glycosidase</keyword>
<name>A0A6M0RBY2_9CLOT</name>
<evidence type="ECO:0000256" key="1">
    <source>
        <dbReference type="ARBA" id="ARBA00010646"/>
    </source>
</evidence>
<dbReference type="PANTHER" id="PTHR34135">
    <property type="entry name" value="LYSOZYME"/>
    <property type="match status" value="1"/>
</dbReference>
<comment type="similarity">
    <text evidence="1">Belongs to the glycosyl hydrolase 25 family.</text>
</comment>
<dbReference type="SMART" id="SM00641">
    <property type="entry name" value="Glyco_25"/>
    <property type="match status" value="1"/>
</dbReference>
<keyword evidence="2" id="KW-0378">Hydrolase</keyword>
<dbReference type="Proteomes" id="UP000473885">
    <property type="component" value="Unassembled WGS sequence"/>
</dbReference>
<dbReference type="Gene3D" id="3.40.50.12090">
    <property type="match status" value="1"/>
</dbReference>
<dbReference type="AlphaFoldDB" id="A0A6M0RBY2"/>
<dbReference type="EMBL" id="SXDP01000011">
    <property type="protein sequence ID" value="NEZ47692.1"/>
    <property type="molecule type" value="Genomic_DNA"/>
</dbReference>
<reference evidence="4 5" key="1">
    <citation type="submission" date="2019-04" db="EMBL/GenBank/DDBJ databases">
        <title>Genome sequencing of Clostridium botulinum Groups I-IV and Clostridium butyricum.</title>
        <authorList>
            <person name="Brunt J."/>
            <person name="Van Vliet A.H.M."/>
            <person name="Stringer S.C."/>
            <person name="Carter A.T."/>
            <person name="Peck M.W."/>
        </authorList>
    </citation>
    <scope>NUCLEOTIDE SEQUENCE [LARGE SCALE GENOMIC DNA]</scope>
    <source>
        <strain evidence="4 5">IFR 18/094</strain>
    </source>
</reference>
<gene>
    <name evidence="4" type="ORF">FDF74_10905</name>
</gene>
<comment type="caution">
    <text evidence="4">The sequence shown here is derived from an EMBL/GenBank/DDBJ whole genome shotgun (WGS) entry which is preliminary data.</text>
</comment>
<dbReference type="Gene3D" id="3.20.20.80">
    <property type="entry name" value="Glycosidases"/>
    <property type="match status" value="1"/>
</dbReference>
<dbReference type="PANTHER" id="PTHR34135:SF2">
    <property type="entry name" value="LYSOZYME"/>
    <property type="match status" value="1"/>
</dbReference>
<evidence type="ECO:0000256" key="2">
    <source>
        <dbReference type="ARBA" id="ARBA00022801"/>
    </source>
</evidence>
<dbReference type="InterPro" id="IPR017853">
    <property type="entry name" value="GH"/>
</dbReference>
<dbReference type="GO" id="GO:0016052">
    <property type="term" value="P:carbohydrate catabolic process"/>
    <property type="evidence" value="ECO:0007669"/>
    <property type="project" value="TreeGrafter"/>
</dbReference>
<evidence type="ECO:0000256" key="3">
    <source>
        <dbReference type="ARBA" id="ARBA00023295"/>
    </source>
</evidence>
<evidence type="ECO:0000313" key="4">
    <source>
        <dbReference type="EMBL" id="NEZ47692.1"/>
    </source>
</evidence>
<sequence length="288" mass="33418">MLKGIDVSEHQGVINWDAVKSSGIQFAILRAGYGQNNIDKQFRRNIAECKRVDMPIGIYWFSYALNESMVRAEAQYAINAVKGYTLSYPIFFDFEYDSVNYCRRNGVEVSKDFATRLALAFCKEIERQGYYASNYTNMDYANNMFDMNRLKDIDIWYAYYNDNCNRKCGLWQYTENGRVPGINGNSVDMNYDFINYPNMIGNNKEEKKVKNIIIYNGCADHRSAEVLADYLKCPTISNERPFDYDCVENVYAVGGKKENYTSYLKTLISGSNRYETMQKVLDFIKKNS</sequence>
<keyword evidence="5" id="KW-1185">Reference proteome</keyword>
<dbReference type="InterPro" id="IPR002053">
    <property type="entry name" value="Glyco_hydro_25"/>
</dbReference>
<proteinExistence type="inferred from homology"/>
<accession>A0A6M0RBY2</accession>
<evidence type="ECO:0000313" key="5">
    <source>
        <dbReference type="Proteomes" id="UP000473885"/>
    </source>
</evidence>
<dbReference type="GO" id="GO:0003796">
    <property type="term" value="F:lysozyme activity"/>
    <property type="evidence" value="ECO:0007669"/>
    <property type="project" value="InterPro"/>
</dbReference>
<dbReference type="SUPFAM" id="SSF51445">
    <property type="entry name" value="(Trans)glycosidases"/>
    <property type="match status" value="1"/>
</dbReference>
<organism evidence="4 5">
    <name type="scientific">Clostridium niameyense</name>
    <dbReference type="NCBI Taxonomy" id="1622073"/>
    <lineage>
        <taxon>Bacteria</taxon>
        <taxon>Bacillati</taxon>
        <taxon>Bacillota</taxon>
        <taxon>Clostridia</taxon>
        <taxon>Eubacteriales</taxon>
        <taxon>Clostridiaceae</taxon>
        <taxon>Clostridium</taxon>
    </lineage>
</organism>